<dbReference type="Pfam" id="PF04909">
    <property type="entry name" value="Amidohydro_2"/>
    <property type="match status" value="1"/>
</dbReference>
<evidence type="ECO:0000259" key="1">
    <source>
        <dbReference type="Pfam" id="PF04909"/>
    </source>
</evidence>
<dbReference type="EMBL" id="FOSP01000020">
    <property type="protein sequence ID" value="SFK90105.1"/>
    <property type="molecule type" value="Genomic_DNA"/>
</dbReference>
<protein>
    <recommendedName>
        <fullName evidence="1">Amidohydrolase-related domain-containing protein</fullName>
    </recommendedName>
</protein>
<dbReference type="PANTHER" id="PTHR42889">
    <property type="entry name" value="BLR3681 PROTEIN"/>
    <property type="match status" value="1"/>
</dbReference>
<accession>A0A1I4DAI3</accession>
<dbReference type="Proteomes" id="UP000199533">
    <property type="component" value="Unassembled WGS sequence"/>
</dbReference>
<dbReference type="InterPro" id="IPR032466">
    <property type="entry name" value="Metal_Hydrolase"/>
</dbReference>
<dbReference type="PANTHER" id="PTHR42889:SF1">
    <property type="entry name" value="BLR3681 PROTEIN"/>
    <property type="match status" value="1"/>
</dbReference>
<dbReference type="Gene3D" id="3.20.20.140">
    <property type="entry name" value="Metal-dependent hydrolases"/>
    <property type="match status" value="1"/>
</dbReference>
<proteinExistence type="predicted"/>
<gene>
    <name evidence="2" type="ORF">SAMN05216302_102014</name>
</gene>
<dbReference type="RefSeq" id="WP_090700599.1">
    <property type="nucleotide sequence ID" value="NZ_FOSP01000020.1"/>
</dbReference>
<keyword evidence="3" id="KW-1185">Reference proteome</keyword>
<dbReference type="OrthoDB" id="7325417at2"/>
<evidence type="ECO:0000313" key="2">
    <source>
        <dbReference type="EMBL" id="SFK90105.1"/>
    </source>
</evidence>
<dbReference type="SUPFAM" id="SSF51556">
    <property type="entry name" value="Metallo-dependent hydrolases"/>
    <property type="match status" value="1"/>
</dbReference>
<organism evidence="2 3">
    <name type="scientific">Nitrosomonas aestuarii</name>
    <dbReference type="NCBI Taxonomy" id="52441"/>
    <lineage>
        <taxon>Bacteria</taxon>
        <taxon>Pseudomonadati</taxon>
        <taxon>Pseudomonadota</taxon>
        <taxon>Betaproteobacteria</taxon>
        <taxon>Nitrosomonadales</taxon>
        <taxon>Nitrosomonadaceae</taxon>
        <taxon>Nitrosomonas</taxon>
    </lineage>
</organism>
<evidence type="ECO:0000313" key="3">
    <source>
        <dbReference type="Proteomes" id="UP000199533"/>
    </source>
</evidence>
<dbReference type="STRING" id="52441.SAMN05216302_102014"/>
<feature type="domain" description="Amidohydrolase-related" evidence="1">
    <location>
        <begin position="188"/>
        <end position="436"/>
    </location>
</feature>
<dbReference type="AlphaFoldDB" id="A0A1I4DAI3"/>
<reference evidence="3" key="1">
    <citation type="submission" date="2016-10" db="EMBL/GenBank/DDBJ databases">
        <authorList>
            <person name="Varghese N."/>
            <person name="Submissions S."/>
        </authorList>
    </citation>
    <scope>NUCLEOTIDE SEQUENCE [LARGE SCALE GENOMIC DNA]</scope>
    <source>
        <strain evidence="3">Nm69</strain>
    </source>
</reference>
<dbReference type="GO" id="GO:0016787">
    <property type="term" value="F:hydrolase activity"/>
    <property type="evidence" value="ECO:0007669"/>
    <property type="project" value="InterPro"/>
</dbReference>
<dbReference type="InterPro" id="IPR006680">
    <property type="entry name" value="Amidohydro-rel"/>
</dbReference>
<sequence length="488" mass="54066">MDFDPEGKRLPIKIDTATNAEYCPQPLTVTEQAANHAAHQVVDQAAKATRKSRRTFLKTLAGSAATLLAFNQVFARSGQTGGYFSVAQEAAYDSSVAYASIGGDEFIFDIQNHCVDPSGKWIQGKSGQRWTTVLNQVFSQRRKCAGDQFDCYSAEQMIKEVFLDSDTDVCVVSALWGGRDSNPTPIDYAAEARQLAAASGAKHRILIQGGVMPNEPGGLEFMETQAKDYGVAAWKIYPQWGPNGSGYFMDDPDYGIPMIEKARDLDVKIICAHRGLPLGGMAYQYSHPADIARAARLYPDVTFICYHSGFEAGVDEGPYRPDTAQGVDRLIKAHQENGFGPNKGNLYAELGSVWRYFMSKPDQAAHLLGKLIQYFGAERICWGTDALWYGSPQDQIQAFRSFQISESFQEQYGYPAITPRMRQRIFGQNAAKVYGLDVPQMQKTLRSDNISKLKTVYSEVSNPSFETFGPKTRREFLSIVSAHHGRPG</sequence>
<name>A0A1I4DAI3_9PROT</name>